<evidence type="ECO:0000313" key="4">
    <source>
        <dbReference type="EMBL" id="CUN75461.1"/>
    </source>
</evidence>
<dbReference type="InterPro" id="IPR027396">
    <property type="entry name" value="DsrEFH-like"/>
</dbReference>
<feature type="region of interest" description="Disordered" evidence="2">
    <location>
        <begin position="78"/>
        <end position="124"/>
    </location>
</feature>
<organism evidence="4 6">
    <name type="scientific">[Ruminococcus] torques</name>
    <dbReference type="NCBI Taxonomy" id="33039"/>
    <lineage>
        <taxon>Bacteria</taxon>
        <taxon>Bacillati</taxon>
        <taxon>Bacillota</taxon>
        <taxon>Clostridia</taxon>
        <taxon>Lachnospirales</taxon>
        <taxon>Lachnospiraceae</taxon>
        <taxon>Mediterraneibacter</taxon>
    </lineage>
</organism>
<dbReference type="Pfam" id="PF01206">
    <property type="entry name" value="TusA"/>
    <property type="match status" value="1"/>
</dbReference>
<dbReference type="NCBIfam" id="TIGR03527">
    <property type="entry name" value="selenium_YedF"/>
    <property type="match status" value="1"/>
</dbReference>
<dbReference type="SUPFAM" id="SSF64307">
    <property type="entry name" value="SirA-like"/>
    <property type="match status" value="1"/>
</dbReference>
<evidence type="ECO:0000256" key="1">
    <source>
        <dbReference type="ARBA" id="ARBA00008984"/>
    </source>
</evidence>
<dbReference type="EMBL" id="CYZO01000007">
    <property type="protein sequence ID" value="CUN75461.1"/>
    <property type="molecule type" value="Genomic_DNA"/>
</dbReference>
<reference evidence="4 6" key="1">
    <citation type="submission" date="2015-09" db="EMBL/GenBank/DDBJ databases">
        <authorList>
            <consortium name="Pathogen Informatics"/>
        </authorList>
    </citation>
    <scope>NUCLEOTIDE SEQUENCE [LARGE SCALE GENOMIC DNA]</scope>
    <source>
        <strain evidence="4 6">2789STDY5834841</strain>
    </source>
</reference>
<evidence type="ECO:0000313" key="5">
    <source>
        <dbReference type="EMBL" id="RYS80750.1"/>
    </source>
</evidence>
<dbReference type="Gene3D" id="3.30.110.40">
    <property type="entry name" value="TusA-like domain"/>
    <property type="match status" value="1"/>
</dbReference>
<evidence type="ECO:0000313" key="6">
    <source>
        <dbReference type="Proteomes" id="UP000095787"/>
    </source>
</evidence>
<dbReference type="Pfam" id="PF02635">
    <property type="entry name" value="DsrE"/>
    <property type="match status" value="1"/>
</dbReference>
<dbReference type="Proteomes" id="UP000095787">
    <property type="component" value="Unassembled WGS sequence"/>
</dbReference>
<name>A0A173ZGU4_9FIRM</name>
<reference evidence="5 7" key="2">
    <citation type="journal article" date="2019" name="Science, e1252229">
        <title>Invertible promoters mediate bacterial phase variation, antibiotic resistance, and host adaptation in the gut.</title>
        <authorList>
            <person name="Jiang X."/>
            <person name="Hall A.B."/>
            <person name="Arthur T.D."/>
            <person name="Plichta D.R."/>
            <person name="Covington C.T."/>
            <person name="Poyet M."/>
            <person name="Crothers J."/>
            <person name="Moses P.L."/>
            <person name="Tolonen A.C."/>
            <person name="Vlamakis H."/>
            <person name="Alm E.J."/>
            <person name="Xavier R.J."/>
        </authorList>
    </citation>
    <scope>NUCLEOTIDE SEQUENCE [LARGE SCALE GENOMIC DNA]</scope>
    <source>
        <strain evidence="5">Aa_0143</strain>
        <strain evidence="7">aa_0143</strain>
    </source>
</reference>
<accession>A0A173ZGU4</accession>
<dbReference type="GeneID" id="97329602"/>
<dbReference type="AlphaFoldDB" id="A0A173ZGU4"/>
<feature type="compositionally biased region" description="Basic and acidic residues" evidence="2">
    <location>
        <begin position="92"/>
        <end position="112"/>
    </location>
</feature>
<evidence type="ECO:0000313" key="7">
    <source>
        <dbReference type="Proteomes" id="UP000292665"/>
    </source>
</evidence>
<dbReference type="SUPFAM" id="SSF75169">
    <property type="entry name" value="DsrEFH-like"/>
    <property type="match status" value="1"/>
</dbReference>
<gene>
    <name evidence="5" type="primary">yedF</name>
    <name evidence="5" type="ORF">EAI93_05450</name>
    <name evidence="4" type="ORF">ERS852456_00741</name>
</gene>
<keyword evidence="5" id="KW-0808">Transferase</keyword>
<dbReference type="InterPro" id="IPR001455">
    <property type="entry name" value="TusA-like"/>
</dbReference>
<dbReference type="EMBL" id="RCYR01000007">
    <property type="protein sequence ID" value="RYS80750.1"/>
    <property type="molecule type" value="Genomic_DNA"/>
</dbReference>
<dbReference type="InterPro" id="IPR019870">
    <property type="entry name" value="Se_metab_YedF"/>
</dbReference>
<dbReference type="InterPro" id="IPR036868">
    <property type="entry name" value="TusA-like_sf"/>
</dbReference>
<dbReference type="PANTHER" id="PTHR33279:SF6">
    <property type="entry name" value="SULFUR CARRIER PROTEIN YEDF-RELATED"/>
    <property type="match status" value="1"/>
</dbReference>
<evidence type="ECO:0000259" key="3">
    <source>
        <dbReference type="Pfam" id="PF01206"/>
    </source>
</evidence>
<feature type="domain" description="UPF0033" evidence="3">
    <location>
        <begin position="4"/>
        <end position="72"/>
    </location>
</feature>
<dbReference type="PANTHER" id="PTHR33279">
    <property type="entry name" value="SULFUR CARRIER PROTEIN YEDF-RELATED"/>
    <property type="match status" value="1"/>
</dbReference>
<comment type="similarity">
    <text evidence="1">Belongs to the sulfur carrier protein TusA family.</text>
</comment>
<protein>
    <submittedName>
        <fullName evidence="4 5">Selenium metabolism protein YedF</fullName>
    </submittedName>
</protein>
<dbReference type="InterPro" id="IPR003787">
    <property type="entry name" value="Sulphur_relay_DsrE/F-like"/>
</dbReference>
<sequence>MVKMTVDAMGDHCPIPVVKTKKALGKLQGAGQIEVLVDNETAMKNVMKMAKSSGASAESEKISDREYKVMITVEEKNAAVSESDQKGQTAGKESRAQAEGGGKEAGESDHNPAAENGSNSSAQGMNKVQLSSAGCATCIGTVVAVSSDKMGSGNDELGAVLMKSFFFAETQLDTLPDKILFYNGGAKLTVEGSDCLEDIRILEKEGVEILTCGTCLDFYGLKEKLAVGAVTNMYTIAEILQNAVSVVSP</sequence>
<proteinExistence type="inferred from homology"/>
<dbReference type="GO" id="GO:0016740">
    <property type="term" value="F:transferase activity"/>
    <property type="evidence" value="ECO:0007669"/>
    <property type="project" value="UniProtKB-KW"/>
</dbReference>
<dbReference type="RefSeq" id="WP_004845938.1">
    <property type="nucleotide sequence ID" value="NZ_AP028249.1"/>
</dbReference>
<dbReference type="Proteomes" id="UP000292665">
    <property type="component" value="Unassembled WGS sequence"/>
</dbReference>
<evidence type="ECO:0000256" key="2">
    <source>
        <dbReference type="SAM" id="MobiDB-lite"/>
    </source>
</evidence>